<accession>A0A848BSZ7</accession>
<dbReference type="InterPro" id="IPR036264">
    <property type="entry name" value="Bact_exopeptidase_dim_dom"/>
</dbReference>
<comment type="caution">
    <text evidence="3">The sequence shown here is derived from an EMBL/GenBank/DDBJ whole genome shotgun (WGS) entry which is preliminary data.</text>
</comment>
<sequence length="420" mass="46339">MSLDIKKLVKTQFPLLVEIRRHCHEYPELSWQETKTLAYIKEKLSGWHIPSQSIEKGGIAAILESGQPGPTLLLRADIDALPVQEGAMNLSQKRTCISQIPGVMHACGHDGHIAMLLVAAKILHECKDTWSGTIICLFEQGEEDSHAMEYIVPWLETKSGYHIDGCYATHLRWDIPTGKIAICPDAPMAGGFRFDITIHGQGGHGSRPDLCHSPIDCFSAFNQELQGLRLRAVPPRQCLAVSIGSLHSGELQNVVPQELTFGGTCRYFDYDKAGKPFYDEFYHLLDHTCASYHCSWTSGPVPKPLYEVHNDKTCAALAEKAITASLGNDILTKCEPWMASETFAILTRLYPGVLTFTGIANPSKGTGGNHHTPEFDLDEDALVYGTTACISYALAFLKENPQTSFIRTNEPLDTLAARNV</sequence>
<dbReference type="InterPro" id="IPR002933">
    <property type="entry name" value="Peptidase_M20"/>
</dbReference>
<dbReference type="SUPFAM" id="SSF53187">
    <property type="entry name" value="Zn-dependent exopeptidases"/>
    <property type="match status" value="1"/>
</dbReference>
<reference evidence="3 4" key="1">
    <citation type="submission" date="2020-04" db="EMBL/GenBank/DDBJ databases">
        <authorList>
            <person name="Hitch T.C.A."/>
            <person name="Wylensek D."/>
            <person name="Clavel T."/>
        </authorList>
    </citation>
    <scope>NUCLEOTIDE SEQUENCE [LARGE SCALE GENOMIC DNA]</scope>
    <source>
        <strain evidence="3 4">Oil-RF-744-FAT-WT-6-1</strain>
    </source>
</reference>
<gene>
    <name evidence="3" type="ORF">HF872_06650</name>
</gene>
<keyword evidence="1" id="KW-0479">Metal-binding</keyword>
<dbReference type="Pfam" id="PF01546">
    <property type="entry name" value="Peptidase_M20"/>
    <property type="match status" value="1"/>
</dbReference>
<dbReference type="Gene3D" id="3.30.70.360">
    <property type="match status" value="1"/>
</dbReference>
<keyword evidence="1" id="KW-0464">Manganese</keyword>
<dbReference type="NCBIfam" id="TIGR01891">
    <property type="entry name" value="amidohydrolases"/>
    <property type="match status" value="1"/>
</dbReference>
<dbReference type="PANTHER" id="PTHR11014:SF63">
    <property type="entry name" value="METALLOPEPTIDASE, PUTATIVE (AFU_ORTHOLOGUE AFUA_6G09600)-RELATED"/>
    <property type="match status" value="1"/>
</dbReference>
<feature type="binding site" evidence="1">
    <location>
        <position position="143"/>
    </location>
    <ligand>
        <name>Mn(2+)</name>
        <dbReference type="ChEBI" id="CHEBI:29035"/>
        <label>2</label>
    </ligand>
</feature>
<evidence type="ECO:0000313" key="4">
    <source>
        <dbReference type="Proteomes" id="UP000591071"/>
    </source>
</evidence>
<keyword evidence="3" id="KW-0378">Hydrolase</keyword>
<dbReference type="GO" id="GO:0016787">
    <property type="term" value="F:hydrolase activity"/>
    <property type="evidence" value="ECO:0007669"/>
    <property type="project" value="UniProtKB-KW"/>
</dbReference>
<evidence type="ECO:0000256" key="1">
    <source>
        <dbReference type="PIRSR" id="PIRSR005962-1"/>
    </source>
</evidence>
<feature type="binding site" evidence="1">
    <location>
        <position position="371"/>
    </location>
    <ligand>
        <name>Mn(2+)</name>
        <dbReference type="ChEBI" id="CHEBI:29035"/>
        <label>2</label>
    </ligand>
</feature>
<dbReference type="Proteomes" id="UP000591071">
    <property type="component" value="Unassembled WGS sequence"/>
</dbReference>
<dbReference type="Pfam" id="PF07687">
    <property type="entry name" value="M20_dimer"/>
    <property type="match status" value="1"/>
</dbReference>
<evidence type="ECO:0000259" key="2">
    <source>
        <dbReference type="Pfam" id="PF07687"/>
    </source>
</evidence>
<name>A0A848BSZ7_9FIRM</name>
<feature type="binding site" evidence="1">
    <location>
        <position position="109"/>
    </location>
    <ligand>
        <name>Mn(2+)</name>
        <dbReference type="ChEBI" id="CHEBI:29035"/>
        <label>2</label>
    </ligand>
</feature>
<dbReference type="EMBL" id="JABAFG010000009">
    <property type="protein sequence ID" value="NME28300.1"/>
    <property type="molecule type" value="Genomic_DNA"/>
</dbReference>
<feature type="domain" description="Peptidase M20 dimerisation" evidence="2">
    <location>
        <begin position="193"/>
        <end position="267"/>
    </location>
</feature>
<dbReference type="SUPFAM" id="SSF55031">
    <property type="entry name" value="Bacterial exopeptidase dimerisation domain"/>
    <property type="match status" value="1"/>
</dbReference>
<dbReference type="PANTHER" id="PTHR11014">
    <property type="entry name" value="PEPTIDASE M20 FAMILY MEMBER"/>
    <property type="match status" value="1"/>
</dbReference>
<dbReference type="AlphaFoldDB" id="A0A848BSZ7"/>
<feature type="binding site" evidence="1">
    <location>
        <position position="170"/>
    </location>
    <ligand>
        <name>Mn(2+)</name>
        <dbReference type="ChEBI" id="CHEBI:29035"/>
        <label>2</label>
    </ligand>
</feature>
<dbReference type="RefSeq" id="WP_170087558.1">
    <property type="nucleotide sequence ID" value="NZ_JABAFG010000009.1"/>
</dbReference>
<dbReference type="InterPro" id="IPR011650">
    <property type="entry name" value="Peptidase_M20_dimer"/>
</dbReference>
<dbReference type="GO" id="GO:0046872">
    <property type="term" value="F:metal ion binding"/>
    <property type="evidence" value="ECO:0007669"/>
    <property type="project" value="UniProtKB-KW"/>
</dbReference>
<dbReference type="PIRSF" id="PIRSF005962">
    <property type="entry name" value="Pept_M20D_amidohydro"/>
    <property type="match status" value="1"/>
</dbReference>
<comment type="cofactor">
    <cofactor evidence="1">
        <name>Mn(2+)</name>
        <dbReference type="ChEBI" id="CHEBI:29035"/>
    </cofactor>
    <text evidence="1">The Mn(2+) ion enhances activity.</text>
</comment>
<dbReference type="InterPro" id="IPR017439">
    <property type="entry name" value="Amidohydrolase"/>
</dbReference>
<protein>
    <submittedName>
        <fullName evidence="3">Amidohydrolase</fullName>
    </submittedName>
</protein>
<feature type="binding site" evidence="1">
    <location>
        <position position="107"/>
    </location>
    <ligand>
        <name>Mn(2+)</name>
        <dbReference type="ChEBI" id="CHEBI:29035"/>
        <label>2</label>
    </ligand>
</feature>
<proteinExistence type="predicted"/>
<organism evidence="3 4">
    <name type="scientific">Megasphaera hexanoica</name>
    <dbReference type="NCBI Taxonomy" id="1675036"/>
    <lineage>
        <taxon>Bacteria</taxon>
        <taxon>Bacillati</taxon>
        <taxon>Bacillota</taxon>
        <taxon>Negativicutes</taxon>
        <taxon>Veillonellales</taxon>
        <taxon>Veillonellaceae</taxon>
        <taxon>Megasphaera</taxon>
    </lineage>
</organism>
<dbReference type="Gene3D" id="3.40.630.10">
    <property type="entry name" value="Zn peptidases"/>
    <property type="match status" value="1"/>
</dbReference>
<evidence type="ECO:0000313" key="3">
    <source>
        <dbReference type="EMBL" id="NME28300.1"/>
    </source>
</evidence>